<dbReference type="AlphaFoldDB" id="A0A367KZH5"/>
<evidence type="ECO:0000313" key="1">
    <source>
        <dbReference type="EMBL" id="RCI07575.1"/>
    </source>
</evidence>
<comment type="caution">
    <text evidence="1">The sequence shown here is derived from an EMBL/GenBank/DDBJ whole genome shotgun (WGS) entry which is preliminary data.</text>
</comment>
<reference evidence="1 2" key="1">
    <citation type="journal article" date="2015" name="BMC Genomics">
        <title>Insights from the genome of Ophiocordyceps polyrhachis-furcata to pathogenicity and host specificity in insect fungi.</title>
        <authorList>
            <person name="Wichadakul D."/>
            <person name="Kobmoo N."/>
            <person name="Ingsriswang S."/>
            <person name="Tangphatsornruang S."/>
            <person name="Chantasingh D."/>
            <person name="Luangsa-ard J.J."/>
            <person name="Eurwilaichitr L."/>
        </authorList>
    </citation>
    <scope>NUCLEOTIDE SEQUENCE [LARGE SCALE GENOMIC DNA]</scope>
    <source>
        <strain evidence="1 2">BCC 54312</strain>
    </source>
</reference>
<dbReference type="Proteomes" id="UP000253664">
    <property type="component" value="Unassembled WGS sequence"/>
</dbReference>
<proteinExistence type="predicted"/>
<protein>
    <submittedName>
        <fullName evidence="1">Uncharacterized protein</fullName>
    </submittedName>
</protein>
<organism evidence="1 2">
    <name type="scientific">Ophiocordyceps polyrhachis-furcata BCC 54312</name>
    <dbReference type="NCBI Taxonomy" id="1330021"/>
    <lineage>
        <taxon>Eukaryota</taxon>
        <taxon>Fungi</taxon>
        <taxon>Dikarya</taxon>
        <taxon>Ascomycota</taxon>
        <taxon>Pezizomycotina</taxon>
        <taxon>Sordariomycetes</taxon>
        <taxon>Hypocreomycetidae</taxon>
        <taxon>Hypocreales</taxon>
        <taxon>Ophiocordycipitaceae</taxon>
        <taxon>Ophiocordyceps</taxon>
    </lineage>
</organism>
<sequence>MRILFKLDTRSILCHKITCIKKDLSEIKGSMTKQAV</sequence>
<accession>A0A367KZH5</accession>
<name>A0A367KZH5_9HYPO</name>
<keyword evidence="2" id="KW-1185">Reference proteome</keyword>
<feature type="non-terminal residue" evidence="1">
    <location>
        <position position="36"/>
    </location>
</feature>
<dbReference type="EMBL" id="LKCN02000026">
    <property type="protein sequence ID" value="RCI07575.1"/>
    <property type="molecule type" value="Genomic_DNA"/>
</dbReference>
<evidence type="ECO:0000313" key="2">
    <source>
        <dbReference type="Proteomes" id="UP000253664"/>
    </source>
</evidence>
<gene>
    <name evidence="1" type="ORF">L249_1593</name>
</gene>